<keyword evidence="1" id="KW-1133">Transmembrane helix</keyword>
<feature type="transmembrane region" description="Helical" evidence="1">
    <location>
        <begin position="55"/>
        <end position="82"/>
    </location>
</feature>
<dbReference type="Proteomes" id="UP000230215">
    <property type="component" value="Unassembled WGS sequence"/>
</dbReference>
<proteinExistence type="predicted"/>
<dbReference type="AlphaFoldDB" id="A0A2M7H255"/>
<accession>A0A2M7H255</accession>
<organism evidence="2 3">
    <name type="scientific">Candidatus Nealsonbacteria bacterium CG15_BIG_FIL_POST_REV_8_21_14_020_37_12</name>
    <dbReference type="NCBI Taxonomy" id="1974716"/>
    <lineage>
        <taxon>Bacteria</taxon>
        <taxon>Candidatus Nealsoniibacteriota</taxon>
    </lineage>
</organism>
<feature type="transmembrane region" description="Helical" evidence="1">
    <location>
        <begin position="25"/>
        <end position="48"/>
    </location>
</feature>
<name>A0A2M7H255_9BACT</name>
<keyword evidence="1" id="KW-0472">Membrane</keyword>
<evidence type="ECO:0000313" key="3">
    <source>
        <dbReference type="Proteomes" id="UP000230215"/>
    </source>
</evidence>
<keyword evidence="1" id="KW-0812">Transmembrane</keyword>
<feature type="transmembrane region" description="Helical" evidence="1">
    <location>
        <begin position="94"/>
        <end position="111"/>
    </location>
</feature>
<protein>
    <submittedName>
        <fullName evidence="2">Uncharacterized protein</fullName>
    </submittedName>
</protein>
<gene>
    <name evidence="2" type="ORF">COW25_00050</name>
</gene>
<reference evidence="3" key="1">
    <citation type="submission" date="2017-09" db="EMBL/GenBank/DDBJ databases">
        <title>Depth-based differentiation of microbial function through sediment-hosted aquifers and enrichment of novel symbionts in the deep terrestrial subsurface.</title>
        <authorList>
            <person name="Probst A.J."/>
            <person name="Ladd B."/>
            <person name="Jarett J.K."/>
            <person name="Geller-Mcgrath D.E."/>
            <person name="Sieber C.M.K."/>
            <person name="Emerson J.B."/>
            <person name="Anantharaman K."/>
            <person name="Thomas B.C."/>
            <person name="Malmstrom R."/>
            <person name="Stieglmeier M."/>
            <person name="Klingl A."/>
            <person name="Woyke T."/>
            <person name="Ryan C.M."/>
            <person name="Banfield J.F."/>
        </authorList>
    </citation>
    <scope>NUCLEOTIDE SEQUENCE [LARGE SCALE GENOMIC DNA]</scope>
</reference>
<comment type="caution">
    <text evidence="2">The sequence shown here is derived from an EMBL/GenBank/DDBJ whole genome shotgun (WGS) entry which is preliminary data.</text>
</comment>
<evidence type="ECO:0000256" key="1">
    <source>
        <dbReference type="SAM" id="Phobius"/>
    </source>
</evidence>
<dbReference type="EMBL" id="PFGB01000002">
    <property type="protein sequence ID" value="PIW35379.1"/>
    <property type="molecule type" value="Genomic_DNA"/>
</dbReference>
<sequence length="119" mass="13386">MCRWRLVFFTSPSSSTDRSGYRDELVLLGLRILPIVPSVAISSFCGFIRYPIYHFLVVTIFGAAIRGFLLGLLGWYAGTAYLKYAQAVAQTGKYLFIFAGALSVAAIVWFIRKKRYENA</sequence>
<evidence type="ECO:0000313" key="2">
    <source>
        <dbReference type="EMBL" id="PIW35379.1"/>
    </source>
</evidence>